<protein>
    <submittedName>
        <fullName evidence="3">Serine-tRNA ligase-like protein</fullName>
    </submittedName>
</protein>
<organism evidence="3 6">
    <name type="scientific">Dinothrombium tinctorium</name>
    <dbReference type="NCBI Taxonomy" id="1965070"/>
    <lineage>
        <taxon>Eukaryota</taxon>
        <taxon>Metazoa</taxon>
        <taxon>Ecdysozoa</taxon>
        <taxon>Arthropoda</taxon>
        <taxon>Chelicerata</taxon>
        <taxon>Arachnida</taxon>
        <taxon>Acari</taxon>
        <taxon>Acariformes</taxon>
        <taxon>Trombidiformes</taxon>
        <taxon>Prostigmata</taxon>
        <taxon>Anystina</taxon>
        <taxon>Parasitengona</taxon>
        <taxon>Trombidioidea</taxon>
        <taxon>Trombidiidae</taxon>
        <taxon>Dinothrombium</taxon>
    </lineage>
</organism>
<dbReference type="EMBL" id="NCKU01000055">
    <property type="protein sequence ID" value="RWS17593.1"/>
    <property type="molecule type" value="Genomic_DNA"/>
</dbReference>
<dbReference type="OrthoDB" id="24683at2759"/>
<dbReference type="Proteomes" id="UP000285301">
    <property type="component" value="Unassembled WGS sequence"/>
</dbReference>
<dbReference type="SUPFAM" id="SSF55681">
    <property type="entry name" value="Class II aaRS and biotin synthetases"/>
    <property type="match status" value="1"/>
</dbReference>
<keyword evidence="3" id="KW-0436">Ligase</keyword>
<keyword evidence="2" id="KW-0175">Coiled coil</keyword>
<name>A0A3S3SP26_9ACAR</name>
<comment type="caution">
    <text evidence="3">The sequence shown here is derived from an EMBL/GenBank/DDBJ whole genome shotgun (WGS) entry which is preliminary data.</text>
</comment>
<accession>A0A3S3SP26</accession>
<reference evidence="3 6" key="1">
    <citation type="journal article" date="2018" name="Gigascience">
        <title>Genomes of trombidid mites reveal novel predicted allergens and laterally-transferred genes associated with secondary metabolism.</title>
        <authorList>
            <person name="Dong X."/>
            <person name="Chaisiri K."/>
            <person name="Xia D."/>
            <person name="Armstrong S.D."/>
            <person name="Fang Y."/>
            <person name="Donnelly M.J."/>
            <person name="Kadowaki T."/>
            <person name="McGarry J.W."/>
            <person name="Darby A.C."/>
            <person name="Makepeace B.L."/>
        </authorList>
    </citation>
    <scope>NUCLEOTIDE SEQUENCE [LARGE SCALE GENOMIC DNA]</scope>
    <source>
        <strain evidence="3">UoL-WK</strain>
    </source>
</reference>
<dbReference type="InterPro" id="IPR002317">
    <property type="entry name" value="Ser-tRNA-ligase_type_1"/>
</dbReference>
<evidence type="ECO:0000256" key="2">
    <source>
        <dbReference type="SAM" id="Coils"/>
    </source>
</evidence>
<dbReference type="GO" id="GO:0006434">
    <property type="term" value="P:seryl-tRNA aminoacylation"/>
    <property type="evidence" value="ECO:0007669"/>
    <property type="project" value="InterPro"/>
</dbReference>
<evidence type="ECO:0000256" key="1">
    <source>
        <dbReference type="PIRSR" id="PIRSR001529-1"/>
    </source>
</evidence>
<evidence type="ECO:0000313" key="6">
    <source>
        <dbReference type="Proteomes" id="UP000285301"/>
    </source>
</evidence>
<dbReference type="GO" id="GO:0004828">
    <property type="term" value="F:serine-tRNA ligase activity"/>
    <property type="evidence" value="ECO:0007669"/>
    <property type="project" value="InterPro"/>
</dbReference>
<dbReference type="GO" id="GO:0005524">
    <property type="term" value="F:ATP binding"/>
    <property type="evidence" value="ECO:0007669"/>
    <property type="project" value="InterPro"/>
</dbReference>
<dbReference type="PIRSF" id="PIRSF001529">
    <property type="entry name" value="Ser-tRNA-synth_IIa"/>
    <property type="match status" value="1"/>
</dbReference>
<evidence type="ECO:0000313" key="3">
    <source>
        <dbReference type="EMBL" id="RWS16917.1"/>
    </source>
</evidence>
<feature type="binding site" evidence="1">
    <location>
        <position position="303"/>
    </location>
    <ligand>
        <name>L-serine</name>
        <dbReference type="ChEBI" id="CHEBI:33384"/>
    </ligand>
</feature>
<dbReference type="STRING" id="1965070.A0A3S3SP26"/>
<sequence>MKPVITPNIDSILADLCDEQYSISVKRRMNASEERKRIVSDIGNEQRIDATLIESLLPEIKKLIELRSKRAILRDKLKTANQKKEEERKQTAEDKAIEDEICGYTQQYRLVTDLMWAIEDKIMPLILRLPNAISVDVPVDGSRVVRCVSPKTENRFKLLDYRKLAYINQTMFSSIIGPNSNYLHDEGAEIHQALINHFAKLLRKERFLDFSGLDFVKTAIVEACNDISIRNYKQDSLMIKEGFKVKSQQKLHLVGDAALESKLAFLIKYHSSNKLPVRLFSIGAEYDQSLKQVNTIHCLSAVENNAEKSEIEMKLILDTLWEGYVNLKLPCRMVNCQHLLLHDHEYLRYIIELNFPSTNTWKIVARISHYGHYLSNRLGLEKVHLIDASAIDTTVVLASIMENNQLDDGKFKIPECIQSERTN</sequence>
<dbReference type="AlphaFoldDB" id="A0A3S3SP26"/>
<keyword evidence="6" id="KW-1185">Reference proteome</keyword>
<dbReference type="PANTHER" id="PTHR11778">
    <property type="entry name" value="SERYL-TRNA SYNTHETASE"/>
    <property type="match status" value="1"/>
</dbReference>
<dbReference type="EMBL" id="NCKU01000054">
    <property type="protein sequence ID" value="RWS17605.1"/>
    <property type="molecule type" value="Genomic_DNA"/>
</dbReference>
<dbReference type="Gene3D" id="3.30.930.10">
    <property type="entry name" value="Bira Bifunctional Protein, Domain 2"/>
    <property type="match status" value="1"/>
</dbReference>
<evidence type="ECO:0000313" key="5">
    <source>
        <dbReference type="EMBL" id="RWS17605.1"/>
    </source>
</evidence>
<evidence type="ECO:0000313" key="4">
    <source>
        <dbReference type="EMBL" id="RWS17593.1"/>
    </source>
</evidence>
<reference evidence="3" key="2">
    <citation type="submission" date="2018-11" db="EMBL/GenBank/DDBJ databases">
        <title>Trombidioid mite genomics.</title>
        <authorList>
            <person name="Dong X."/>
        </authorList>
    </citation>
    <scope>NUCLEOTIDE SEQUENCE</scope>
    <source>
        <strain evidence="3">UoL-WK</strain>
    </source>
</reference>
<gene>
    <name evidence="3" type="ORF">B4U79_16260</name>
    <name evidence="5" type="ORF">B4U79_17362</name>
    <name evidence="4" type="ORF">B4U79_17370</name>
</gene>
<dbReference type="InterPro" id="IPR045864">
    <property type="entry name" value="aa-tRNA-synth_II/BPL/LPL"/>
</dbReference>
<dbReference type="EMBL" id="NCKU01000152">
    <property type="protein sequence ID" value="RWS16917.1"/>
    <property type="molecule type" value="Genomic_DNA"/>
</dbReference>
<feature type="coiled-coil region" evidence="2">
    <location>
        <begin position="63"/>
        <end position="94"/>
    </location>
</feature>
<proteinExistence type="predicted"/>